<dbReference type="PANTHER" id="PTHR30055">
    <property type="entry name" value="HTH-TYPE TRANSCRIPTIONAL REGULATOR RUTR"/>
    <property type="match status" value="1"/>
</dbReference>
<dbReference type="PANTHER" id="PTHR30055:SF234">
    <property type="entry name" value="HTH-TYPE TRANSCRIPTIONAL REGULATOR BETI"/>
    <property type="match status" value="1"/>
</dbReference>
<dbReference type="GO" id="GO:0000976">
    <property type="term" value="F:transcription cis-regulatory region binding"/>
    <property type="evidence" value="ECO:0007669"/>
    <property type="project" value="TreeGrafter"/>
</dbReference>
<sequence length="236" mass="27428">MQERKQGRRSAEAAEQTKCDILHAAADMFAEQGFERVSLRNISDKAGVSHSLIRHHFGSKEQIWQAISDGMDDFMQRYIAAILEYLPESYTSAQRVYHFLSYMSAFTLVHPRPIQFIADAVRQDDDALLRYFLRSKDEFSAAFSSLFDEYNRDNPEKPVDMWEMKWQMLQTVHAATSLRPMMAETWPECEGDHDKLLLKHWSLYNRIIAIQLDISADEMIKVDSLDSLLFDVPCHV</sequence>
<dbReference type="Pfam" id="PF00440">
    <property type="entry name" value="TetR_N"/>
    <property type="match status" value="1"/>
</dbReference>
<dbReference type="Proteomes" id="UP000071641">
    <property type="component" value="Unassembled WGS sequence"/>
</dbReference>
<evidence type="ECO:0000256" key="4">
    <source>
        <dbReference type="PROSITE-ProRule" id="PRU00335"/>
    </source>
</evidence>
<dbReference type="SUPFAM" id="SSF46689">
    <property type="entry name" value="Homeodomain-like"/>
    <property type="match status" value="1"/>
</dbReference>
<feature type="domain" description="HTH tetR-type" evidence="5">
    <location>
        <begin position="15"/>
        <end position="75"/>
    </location>
</feature>
<name>A0A128F511_9GAMM</name>
<dbReference type="OrthoDB" id="9151800at2"/>
<dbReference type="EMBL" id="FIZX01000002">
    <property type="protein sequence ID" value="CZF81868.1"/>
    <property type="molecule type" value="Genomic_DNA"/>
</dbReference>
<dbReference type="Gene3D" id="1.10.357.10">
    <property type="entry name" value="Tetracycline Repressor, domain 2"/>
    <property type="match status" value="1"/>
</dbReference>
<evidence type="ECO:0000313" key="7">
    <source>
        <dbReference type="Proteomes" id="UP000071641"/>
    </source>
</evidence>
<dbReference type="InterPro" id="IPR001647">
    <property type="entry name" value="HTH_TetR"/>
</dbReference>
<keyword evidence="7" id="KW-1185">Reference proteome</keyword>
<evidence type="ECO:0000259" key="5">
    <source>
        <dbReference type="PROSITE" id="PS50977"/>
    </source>
</evidence>
<protein>
    <submittedName>
        <fullName evidence="6">HTH-type transcriptional repressor KstR2</fullName>
    </submittedName>
</protein>
<evidence type="ECO:0000313" key="6">
    <source>
        <dbReference type="EMBL" id="CZF81868.1"/>
    </source>
</evidence>
<dbReference type="InterPro" id="IPR009057">
    <property type="entry name" value="Homeodomain-like_sf"/>
</dbReference>
<evidence type="ECO:0000256" key="1">
    <source>
        <dbReference type="ARBA" id="ARBA00023015"/>
    </source>
</evidence>
<dbReference type="AlphaFoldDB" id="A0A128F511"/>
<dbReference type="PRINTS" id="PR00455">
    <property type="entry name" value="HTHTETR"/>
</dbReference>
<accession>A0A128F511</accession>
<dbReference type="PROSITE" id="PS50977">
    <property type="entry name" value="HTH_TETR_2"/>
    <property type="match status" value="1"/>
</dbReference>
<proteinExistence type="predicted"/>
<keyword evidence="1" id="KW-0805">Transcription regulation</keyword>
<dbReference type="STRING" id="1796497.GCE9029_02876"/>
<keyword evidence="2 4" id="KW-0238">DNA-binding</keyword>
<dbReference type="RefSeq" id="WP_062664044.1">
    <property type="nucleotide sequence ID" value="NZ_FIZX01000002.1"/>
</dbReference>
<evidence type="ECO:0000256" key="3">
    <source>
        <dbReference type="ARBA" id="ARBA00023163"/>
    </source>
</evidence>
<organism evidence="6 7">
    <name type="scientific">Grimontia celer</name>
    <dbReference type="NCBI Taxonomy" id="1796497"/>
    <lineage>
        <taxon>Bacteria</taxon>
        <taxon>Pseudomonadati</taxon>
        <taxon>Pseudomonadota</taxon>
        <taxon>Gammaproteobacteria</taxon>
        <taxon>Vibrionales</taxon>
        <taxon>Vibrionaceae</taxon>
        <taxon>Grimontia</taxon>
    </lineage>
</organism>
<feature type="DNA-binding region" description="H-T-H motif" evidence="4">
    <location>
        <begin position="38"/>
        <end position="57"/>
    </location>
</feature>
<gene>
    <name evidence="6" type="primary">kstR2</name>
    <name evidence="6" type="ORF">GCE9029_02876</name>
</gene>
<dbReference type="GO" id="GO:0003700">
    <property type="term" value="F:DNA-binding transcription factor activity"/>
    <property type="evidence" value="ECO:0007669"/>
    <property type="project" value="TreeGrafter"/>
</dbReference>
<keyword evidence="3" id="KW-0804">Transcription</keyword>
<dbReference type="InterPro" id="IPR050109">
    <property type="entry name" value="HTH-type_TetR-like_transc_reg"/>
</dbReference>
<reference evidence="7" key="1">
    <citation type="submission" date="2016-02" db="EMBL/GenBank/DDBJ databases">
        <authorList>
            <person name="Rodrigo-Torres Lidia"/>
            <person name="Arahal R.David."/>
        </authorList>
    </citation>
    <scope>NUCLEOTIDE SEQUENCE [LARGE SCALE GENOMIC DNA]</scope>
    <source>
        <strain evidence="7">CECT 9029</strain>
    </source>
</reference>
<evidence type="ECO:0000256" key="2">
    <source>
        <dbReference type="ARBA" id="ARBA00023125"/>
    </source>
</evidence>